<dbReference type="PANTHER" id="PTHR12413">
    <property type="entry name" value="DOLICHYL GLYCOSYLTRANSFERASE"/>
    <property type="match status" value="1"/>
</dbReference>
<dbReference type="InterPro" id="IPR004856">
    <property type="entry name" value="Glyco_trans_ALG6/ALG8"/>
</dbReference>
<feature type="transmembrane region" description="Helical" evidence="11">
    <location>
        <begin position="179"/>
        <end position="197"/>
    </location>
</feature>
<dbReference type="AlphaFoldDB" id="A0A1L0CKZ2"/>
<comment type="similarity">
    <text evidence="3 11">Belongs to the ALG6/ALG8 glucosyltransferase family.</text>
</comment>
<evidence type="ECO:0000256" key="1">
    <source>
        <dbReference type="ARBA" id="ARBA00004477"/>
    </source>
</evidence>
<evidence type="ECO:0000256" key="10">
    <source>
        <dbReference type="ARBA" id="ARBA00047346"/>
    </source>
</evidence>
<keyword evidence="6 11" id="KW-0812">Transmembrane</keyword>
<keyword evidence="4 11" id="KW-0328">Glycosyltransferase</keyword>
<evidence type="ECO:0000256" key="8">
    <source>
        <dbReference type="ARBA" id="ARBA00022989"/>
    </source>
</evidence>
<evidence type="ECO:0000256" key="11">
    <source>
        <dbReference type="RuleBase" id="RU363110"/>
    </source>
</evidence>
<dbReference type="GO" id="GO:0006487">
    <property type="term" value="P:protein N-linked glycosylation"/>
    <property type="evidence" value="ECO:0007669"/>
    <property type="project" value="TreeGrafter"/>
</dbReference>
<dbReference type="GO" id="GO:0005789">
    <property type="term" value="C:endoplasmic reticulum membrane"/>
    <property type="evidence" value="ECO:0007669"/>
    <property type="project" value="UniProtKB-SubCell"/>
</dbReference>
<feature type="transmembrane region" description="Helical" evidence="11">
    <location>
        <begin position="456"/>
        <end position="476"/>
    </location>
</feature>
<comment type="pathway">
    <text evidence="2 11">Protein modification; protein glycosylation.</text>
</comment>
<name>A0A1L0CKZ2_9ASCO</name>
<dbReference type="EC" id="2.4.1.-" evidence="11"/>
<keyword evidence="5 11" id="KW-0808">Transferase</keyword>
<feature type="transmembrane region" description="Helical" evidence="11">
    <location>
        <begin position="488"/>
        <end position="510"/>
    </location>
</feature>
<comment type="subcellular location">
    <subcellularLocation>
        <location evidence="1 11">Endoplasmic reticulum membrane</location>
        <topology evidence="1 11">Multi-pass membrane protein</topology>
    </subcellularLocation>
</comment>
<feature type="transmembrane region" description="Helical" evidence="11">
    <location>
        <begin position="218"/>
        <end position="238"/>
    </location>
</feature>
<feature type="transmembrane region" description="Helical" evidence="11">
    <location>
        <begin position="328"/>
        <end position="350"/>
    </location>
</feature>
<protein>
    <recommendedName>
        <fullName evidence="11">Alpha-1,3-glucosyltransferase</fullName>
        <ecNumber evidence="11">2.4.1.-</ecNumber>
    </recommendedName>
</protein>
<dbReference type="PANTHER" id="PTHR12413:SF2">
    <property type="entry name" value="DOLICHYL PYROPHOSPHATE GLC1MAN9GLCNAC2 ALPHA-1,3-GLUCOSYLTRANSFERASE-RELATED"/>
    <property type="match status" value="1"/>
</dbReference>
<evidence type="ECO:0000256" key="2">
    <source>
        <dbReference type="ARBA" id="ARBA00004922"/>
    </source>
</evidence>
<proteinExistence type="inferred from homology"/>
<dbReference type="VEuPathDB" id="FungiDB:HGUI_01733"/>
<feature type="transmembrane region" description="Helical" evidence="11">
    <location>
        <begin position="19"/>
        <end position="37"/>
    </location>
</feature>
<evidence type="ECO:0000256" key="6">
    <source>
        <dbReference type="ARBA" id="ARBA00022692"/>
    </source>
</evidence>
<feature type="transmembrane region" description="Helical" evidence="11">
    <location>
        <begin position="371"/>
        <end position="389"/>
    </location>
</feature>
<evidence type="ECO:0000256" key="9">
    <source>
        <dbReference type="ARBA" id="ARBA00023136"/>
    </source>
</evidence>
<organism evidence="12 13">
    <name type="scientific">Hanseniaspora guilliermondii</name>
    <dbReference type="NCBI Taxonomy" id="56406"/>
    <lineage>
        <taxon>Eukaryota</taxon>
        <taxon>Fungi</taxon>
        <taxon>Dikarya</taxon>
        <taxon>Ascomycota</taxon>
        <taxon>Saccharomycotina</taxon>
        <taxon>Saccharomycetes</taxon>
        <taxon>Saccharomycodales</taxon>
        <taxon>Saccharomycodaceae</taxon>
        <taxon>Hanseniaspora</taxon>
    </lineage>
</organism>
<feature type="transmembrane region" description="Helical" evidence="11">
    <location>
        <begin position="118"/>
        <end position="135"/>
    </location>
</feature>
<evidence type="ECO:0000256" key="5">
    <source>
        <dbReference type="ARBA" id="ARBA00022679"/>
    </source>
</evidence>
<keyword evidence="13" id="KW-1185">Reference proteome</keyword>
<dbReference type="Pfam" id="PF03155">
    <property type="entry name" value="Alg6_Alg8"/>
    <property type="match status" value="1"/>
</dbReference>
<accession>A0A1L0CKZ2</accession>
<dbReference type="EMBL" id="FQNF01000025">
    <property type="protein sequence ID" value="SGZ39533.1"/>
    <property type="molecule type" value="Genomic_DNA"/>
</dbReference>
<reference evidence="13" key="1">
    <citation type="submission" date="2016-11" db="EMBL/GenBank/DDBJ databases">
        <authorList>
            <person name="Guldener U."/>
        </authorList>
    </citation>
    <scope>NUCLEOTIDE SEQUENCE [LARGE SCALE GENOMIC DNA]</scope>
</reference>
<dbReference type="Proteomes" id="UP000183365">
    <property type="component" value="Unassembled WGS sequence"/>
</dbReference>
<keyword evidence="9 11" id="KW-0472">Membrane</keyword>
<feature type="transmembrane region" description="Helical" evidence="11">
    <location>
        <begin position="91"/>
        <end position="112"/>
    </location>
</feature>
<evidence type="ECO:0000256" key="4">
    <source>
        <dbReference type="ARBA" id="ARBA00022676"/>
    </source>
</evidence>
<keyword evidence="7 11" id="KW-0256">Endoplasmic reticulum</keyword>
<comment type="catalytic activity">
    <reaction evidence="10">
        <text>an alpha-D-Glc-(1-&gt;3)-alpha-D-Man-(1-&gt;2)-alpha-D-Man-(1-&gt;2)-alpha-D-Man-(1-&gt;3)-[alpha-D-Man-(1-&gt;2)-alpha-D-Man-(1-&gt;3)-[alpha-D-Man-(1-&gt;2)-alpha-D-Man-(1-&gt;6)]-alpha-D-Man-(1-&gt;6)]-beta-D-Man-(1-&gt;4)-beta-D-GlcNAc-(1-&gt;4)-alpha-D-GlcNAc-diphospho-di-trans,poly-cis-dolichol + a di-trans,poly-cis-dolichyl beta-D-glucosyl phosphate = an alpha-D-Glc-(1-&gt;3)-alpha-D-Glc-(1-&gt;3)-alpha-D-Man-(1-&gt;2)-alpha-D-Man-(1-&gt;2)-alpha-D-Man-(1-&gt;3)-[alpha-D-Man-(1-&gt;2)-alpha-D-Man-(1-&gt;3)-[alpha-D-Man-(1-&gt;2)-alpha-D-Man-(1-&gt;6)]-alpha-D-Man-(1-&gt;6)]-beta-D-Man-(1-&gt;4)-beta-D-GlcNAc-(1-&gt;4)-alpha-D-GlcNAc-diphospho-di-trans,poly-cis-dolichol + a di-trans,poly-cis-dolichyl phosphate + H(+)</text>
        <dbReference type="Rhea" id="RHEA:31307"/>
        <dbReference type="Rhea" id="RHEA-COMP:19498"/>
        <dbReference type="Rhea" id="RHEA-COMP:19502"/>
        <dbReference type="Rhea" id="RHEA-COMP:19521"/>
        <dbReference type="Rhea" id="RHEA-COMP:19522"/>
        <dbReference type="ChEBI" id="CHEBI:15378"/>
        <dbReference type="ChEBI" id="CHEBI:57525"/>
        <dbReference type="ChEBI" id="CHEBI:57683"/>
        <dbReference type="ChEBI" id="CHEBI:132521"/>
        <dbReference type="ChEBI" id="CHEBI:132522"/>
        <dbReference type="EC" id="2.4.1.265"/>
    </reaction>
    <physiologicalReaction direction="left-to-right" evidence="10">
        <dbReference type="Rhea" id="RHEA:31308"/>
    </physiologicalReaction>
</comment>
<keyword evidence="8 11" id="KW-1133">Transmembrane helix</keyword>
<evidence type="ECO:0000256" key="7">
    <source>
        <dbReference type="ARBA" id="ARBA00022824"/>
    </source>
</evidence>
<feature type="transmembrane region" description="Helical" evidence="11">
    <location>
        <begin position="419"/>
        <end position="436"/>
    </location>
</feature>
<evidence type="ECO:0000313" key="13">
    <source>
        <dbReference type="Proteomes" id="UP000183365"/>
    </source>
</evidence>
<sequence length="518" mass="61549">MSVKQAFSKITQFLDSPLIKIWVFSLFFKLFLIFNYTRIHNTKLVNILDITKTLSPIKWYHEDLDYPPLFMYFQHAISLLKPKQLKDPRMLILYQKLTVTISEFICVIIFNVYSMEKYNLLISASIILNPCIFLLDNIYFDYNGFAYGFLALSIIHVQRKSILKAAFIYTVSIFLNKNFIFMVPCFCAIFVKSYCLKLEKFEFKTYLSLLKIFKWNKIMKLTLVISSAILLSLIPFFVQKATFKDFEETYYKIYPKKSLLINEKQSPSNVWTLYSLFDNSLSQLFKYFNKINKFKYFAKRNSMPVNESNDFINSKNLFNALPDIEPRINFYFIAFYQFLAIIPLFFNYEFKRFIGSLTLCCYSIYLFGRNIKSTDILLVIIPFTFLVIFDKRLLTPFMLLTSCGIVSIFPIINSPDVFMMKLTYTTIWMIIFYISFNSSVKNNAENRRVWFFDRLSLIYIVSLFPMIIFCGVLNTFEFKSKKYKQIASLIYNCYCSLGIITSWFGLSWLYNFDEHMWT</sequence>
<evidence type="ECO:0000256" key="3">
    <source>
        <dbReference type="ARBA" id="ARBA00008715"/>
    </source>
</evidence>
<dbReference type="OrthoDB" id="1689333at2759"/>
<dbReference type="GO" id="GO:0042283">
    <property type="term" value="F:dolichyl pyrophosphate Glc1Man9GlcNAc2 alpha-1,3-glucosyltransferase activity"/>
    <property type="evidence" value="ECO:0007669"/>
    <property type="project" value="UniProtKB-EC"/>
</dbReference>
<feature type="transmembrane region" description="Helical" evidence="11">
    <location>
        <begin position="395"/>
        <end position="412"/>
    </location>
</feature>
<dbReference type="UniPathway" id="UPA00378"/>
<evidence type="ECO:0000313" key="12">
    <source>
        <dbReference type="EMBL" id="SGZ39533.1"/>
    </source>
</evidence>
<gene>
    <name evidence="12" type="ORF">HGUI_01733</name>
</gene>